<feature type="domain" description="Proteasome adapter and scaffold protein ECM29 HEAT-repeat" evidence="3">
    <location>
        <begin position="749"/>
        <end position="909"/>
    </location>
</feature>
<evidence type="ECO:0000256" key="1">
    <source>
        <dbReference type="ARBA" id="ARBA00022737"/>
    </source>
</evidence>
<name>A0AAV7JSN5_9METZ</name>
<dbReference type="InterPro" id="IPR016024">
    <property type="entry name" value="ARM-type_fold"/>
</dbReference>
<dbReference type="PANTHER" id="PTHR23346:SF19">
    <property type="entry name" value="PROTEASOME ADAPTER AND SCAFFOLD PROTEIN ECM29"/>
    <property type="match status" value="1"/>
</dbReference>
<dbReference type="InterPro" id="IPR011989">
    <property type="entry name" value="ARM-like"/>
</dbReference>
<evidence type="ECO:0000259" key="3">
    <source>
        <dbReference type="Pfam" id="PF24492"/>
    </source>
</evidence>
<dbReference type="InterPro" id="IPR055444">
    <property type="entry name" value="ARM_ECM29"/>
</dbReference>
<dbReference type="Pfam" id="PF24492">
    <property type="entry name" value="HEAT_ECM29"/>
    <property type="match status" value="1"/>
</dbReference>
<protein>
    <submittedName>
        <fullName evidence="4">Proteasome-associated protein ECM29-like</fullName>
    </submittedName>
</protein>
<dbReference type="GO" id="GO:0036503">
    <property type="term" value="P:ERAD pathway"/>
    <property type="evidence" value="ECO:0007669"/>
    <property type="project" value="TreeGrafter"/>
</dbReference>
<evidence type="ECO:0000313" key="4">
    <source>
        <dbReference type="EMBL" id="KAI6651721.1"/>
    </source>
</evidence>
<dbReference type="Pfam" id="PF23702">
    <property type="entry name" value="ARM_ECM29"/>
    <property type="match status" value="1"/>
</dbReference>
<dbReference type="GO" id="GO:0005737">
    <property type="term" value="C:cytoplasm"/>
    <property type="evidence" value="ECO:0007669"/>
    <property type="project" value="TreeGrafter"/>
</dbReference>
<comment type="caution">
    <text evidence="4">The sequence shown here is derived from an EMBL/GenBank/DDBJ whole genome shotgun (WGS) entry which is preliminary data.</text>
</comment>
<feature type="domain" description="ECM29 ARM-like repeats" evidence="2">
    <location>
        <begin position="113"/>
        <end position="265"/>
    </location>
</feature>
<dbReference type="Gene3D" id="1.25.10.10">
    <property type="entry name" value="Leucine-rich Repeat Variant"/>
    <property type="match status" value="2"/>
</dbReference>
<reference evidence="4 5" key="1">
    <citation type="journal article" date="2023" name="BMC Biol.">
        <title>The compact genome of the sponge Oopsacas minuta (Hexactinellida) is lacking key metazoan core genes.</title>
        <authorList>
            <person name="Santini S."/>
            <person name="Schenkelaars Q."/>
            <person name="Jourda C."/>
            <person name="Duchesne M."/>
            <person name="Belahbib H."/>
            <person name="Rocher C."/>
            <person name="Selva M."/>
            <person name="Riesgo A."/>
            <person name="Vervoort M."/>
            <person name="Leys S.P."/>
            <person name="Kodjabachian L."/>
            <person name="Le Bivic A."/>
            <person name="Borchiellini C."/>
            <person name="Claverie J.M."/>
            <person name="Renard E."/>
        </authorList>
    </citation>
    <scope>NUCLEOTIDE SEQUENCE [LARGE SCALE GENOMIC DNA]</scope>
    <source>
        <strain evidence="4">SPO-2</strain>
    </source>
</reference>
<keyword evidence="4" id="KW-0647">Proteasome</keyword>
<proteinExistence type="predicted"/>
<dbReference type="GO" id="GO:0005634">
    <property type="term" value="C:nucleus"/>
    <property type="evidence" value="ECO:0007669"/>
    <property type="project" value="TreeGrafter"/>
</dbReference>
<evidence type="ECO:0000259" key="2">
    <source>
        <dbReference type="Pfam" id="PF23702"/>
    </source>
</evidence>
<dbReference type="SUPFAM" id="SSF48371">
    <property type="entry name" value="ARM repeat"/>
    <property type="match status" value="2"/>
</dbReference>
<evidence type="ECO:0000313" key="5">
    <source>
        <dbReference type="Proteomes" id="UP001165289"/>
    </source>
</evidence>
<keyword evidence="5" id="KW-1185">Reference proteome</keyword>
<organism evidence="4 5">
    <name type="scientific">Oopsacas minuta</name>
    <dbReference type="NCBI Taxonomy" id="111878"/>
    <lineage>
        <taxon>Eukaryota</taxon>
        <taxon>Metazoa</taxon>
        <taxon>Porifera</taxon>
        <taxon>Hexactinellida</taxon>
        <taxon>Hexasterophora</taxon>
        <taxon>Lyssacinosida</taxon>
        <taxon>Leucopsacidae</taxon>
        <taxon>Oopsacas</taxon>
    </lineage>
</organism>
<gene>
    <name evidence="4" type="ORF">LOD99_4969</name>
</gene>
<accession>A0AAV7JSN5</accession>
<dbReference type="Proteomes" id="UP001165289">
    <property type="component" value="Unassembled WGS sequence"/>
</dbReference>
<keyword evidence="1" id="KW-0677">Repeat</keyword>
<dbReference type="InterPro" id="IPR055443">
    <property type="entry name" value="HEAT_ECM29"/>
</dbReference>
<dbReference type="GO" id="GO:0000502">
    <property type="term" value="C:proteasome complex"/>
    <property type="evidence" value="ECO:0007669"/>
    <property type="project" value="UniProtKB-KW"/>
</dbReference>
<sequence>MLIAAGDTRGDVRDEAIRGLSLKGIKSDSLPEFNILVSFLINKCNERANTGVKFGSSVGELPFKPAVLGKMLQFLEELISKISGTDLELVSKKRLQKKKEFFHNLSNRNDILLNYIKLIQYGLKPAADSALNEVSLKSLKEILHCIPELADVVTFKSLKPFISSGRDDTRLLAAELTGLIMRENSIEEINLTIKKFTFAPDNFRLEHFDGSILSLAYIIAFCKAEQFSQIETDCIDKSIHFMTSAMRHESLMIVKTSLQSLAIVLSHHQLLERINIKHGELLEIISDILKSSKTDIPTKECGFLLLGILSICYRDEEFLKKVCDCLIKQHNLQGADLHLGIGESLSFCVVGNRSKAFQFLPFLHDSIYCQQTTEKLDIIILTYILEFLFKTVKDELVMKKGYSIPIWLLSLLQLVIVPFNLCIEIERIHSALLSILLNTSNSISQEAASIGLFVVFTFSNQDTKPNLLSVLQKYMGTQSIDYIKKKKKEDSSTDAKEDKDTTKDTEEATNLELALPKSASTTYKEIFNLSRILKDLSFTYPLLNLGHTFTLSTLFKGQMLDLTNTKDRAMSNLETELPSIIPKLFSFLHDPHLDLQKTMENIWNNLVQEDRKIIEQYCRPILSELKALLAFNSWSVRQGSCLCLNDILTSQPYEMFAEDLPELWKLVLRNLDDFKETVRVAAAIACSSLSKITVKLCNSSNNKEIAEKNIGVLLPMVLDYVVNSAVKEVQSICLATLVSITKYAGSLVKPIIPELIVTLLNALSDLEPQELSRISVMVEQDQLSQEKIESIRLDISRSSPMMDTIKSCIQYVDTQVLDQLIPKLVDLIKSSIALNTKVGCSKVAVFLTVQCKQDLSPYSQKLISAFLGKMNDKSLSVKKTFASSISQLARYAKESIFEKLVLKLTKFYFSGDTDQQLNACLILQSLTHNCPDITNNYRSNLIPVVYFALHDKVVSKDTQQEEENAKFVNNTLWEEIWDNLAPNKERALILYLDELVEILLQNLNAQVWERREQALKAIIDLAEKIPKELSITHSDNLLAGLIKSLPGRAWDGKIYLPKTIEFLTVNCSEKIKVNGLNHSPSINNMISTLFKEATRTVTLQSGLIQALASIIEEYKSEQFPDFFKLAYSILDKQKDSSDGNEDDKKQDELTRIIFTGFAKVFPKFNQKGFIQEYFNYATRFLNQSTWKVHLSVLESVDKVCDKISLEEDPALIVESISFVLSPTIISCGNKMYSSIRATSLKLLLKLLKIIDTCKLIDKVLTSELKSLLTQHSQAIISSEQQSLLGRIMFFFDRSSVDGEEMES</sequence>
<dbReference type="GO" id="GO:0060090">
    <property type="term" value="F:molecular adaptor activity"/>
    <property type="evidence" value="ECO:0007669"/>
    <property type="project" value="TreeGrafter"/>
</dbReference>
<dbReference type="EMBL" id="JAKMXF010000302">
    <property type="protein sequence ID" value="KAI6651721.1"/>
    <property type="molecule type" value="Genomic_DNA"/>
</dbReference>
<dbReference type="PANTHER" id="PTHR23346">
    <property type="entry name" value="TRANSLATIONAL ACTIVATOR GCN1-RELATED"/>
    <property type="match status" value="1"/>
</dbReference>